<protein>
    <submittedName>
        <fullName evidence="1">Uncharacterized protein</fullName>
    </submittedName>
</protein>
<keyword evidence="2" id="KW-1185">Reference proteome</keyword>
<proteinExistence type="predicted"/>
<sequence>MNVEWAQRTQSCGEMMVPAALNLLLSNTSGAKCRKARPITVWPFHAYLQEYMPTPLAQVEIPHTWCIGGDATHKQTAVCRQQRGWMV</sequence>
<dbReference type="Proteomes" id="UP000324632">
    <property type="component" value="Chromosome 8"/>
</dbReference>
<reference evidence="1 2" key="1">
    <citation type="journal article" date="2019" name="Mol. Ecol. Resour.">
        <title>Chromosome-level genome assembly of Triplophysa tibetana, a fish adapted to the harsh high-altitude environment of the Tibetan Plateau.</title>
        <authorList>
            <person name="Yang X."/>
            <person name="Liu H."/>
            <person name="Ma Z."/>
            <person name="Zou Y."/>
            <person name="Zou M."/>
            <person name="Mao Y."/>
            <person name="Li X."/>
            <person name="Wang H."/>
            <person name="Chen T."/>
            <person name="Wang W."/>
            <person name="Yang R."/>
        </authorList>
    </citation>
    <scope>NUCLEOTIDE SEQUENCE [LARGE SCALE GENOMIC DNA]</scope>
    <source>
        <strain evidence="1">TTIB1903HZAU</strain>
        <tissue evidence="1">Muscle</tissue>
    </source>
</reference>
<evidence type="ECO:0000313" key="1">
    <source>
        <dbReference type="EMBL" id="KAA0718140.1"/>
    </source>
</evidence>
<organism evidence="1 2">
    <name type="scientific">Triplophysa tibetana</name>
    <dbReference type="NCBI Taxonomy" id="1572043"/>
    <lineage>
        <taxon>Eukaryota</taxon>
        <taxon>Metazoa</taxon>
        <taxon>Chordata</taxon>
        <taxon>Craniata</taxon>
        <taxon>Vertebrata</taxon>
        <taxon>Euteleostomi</taxon>
        <taxon>Actinopterygii</taxon>
        <taxon>Neopterygii</taxon>
        <taxon>Teleostei</taxon>
        <taxon>Ostariophysi</taxon>
        <taxon>Cypriniformes</taxon>
        <taxon>Nemacheilidae</taxon>
        <taxon>Triplophysa</taxon>
    </lineage>
</organism>
<evidence type="ECO:0000313" key="2">
    <source>
        <dbReference type="Proteomes" id="UP000324632"/>
    </source>
</evidence>
<accession>A0A5A9P877</accession>
<dbReference type="AlphaFoldDB" id="A0A5A9P877"/>
<gene>
    <name evidence="1" type="ORF">E1301_Tti001266</name>
</gene>
<name>A0A5A9P877_9TELE</name>
<comment type="caution">
    <text evidence="1">The sequence shown here is derived from an EMBL/GenBank/DDBJ whole genome shotgun (WGS) entry which is preliminary data.</text>
</comment>
<dbReference type="EMBL" id="SOYY01000008">
    <property type="protein sequence ID" value="KAA0718140.1"/>
    <property type="molecule type" value="Genomic_DNA"/>
</dbReference>